<evidence type="ECO:0000256" key="4">
    <source>
        <dbReference type="ARBA" id="ARBA00012867"/>
    </source>
</evidence>
<keyword evidence="7 11" id="KW-0560">Oxidoreductase</keyword>
<dbReference type="InterPro" id="IPR002937">
    <property type="entry name" value="Amino_oxidase"/>
</dbReference>
<dbReference type="SUPFAM" id="SSF51905">
    <property type="entry name" value="FAD/NAD(P)-binding domain"/>
    <property type="match status" value="1"/>
</dbReference>
<evidence type="ECO:0000256" key="6">
    <source>
        <dbReference type="ARBA" id="ARBA00022827"/>
    </source>
</evidence>
<comment type="cofactor">
    <cofactor evidence="11">
        <name>FAD</name>
        <dbReference type="ChEBI" id="CHEBI:57692"/>
    </cofactor>
    <text evidence="11">Binds 1 FAD per subunit.</text>
</comment>
<evidence type="ECO:0000256" key="3">
    <source>
        <dbReference type="ARBA" id="ARBA00010551"/>
    </source>
</evidence>
<dbReference type="NCBIfam" id="TIGR00562">
    <property type="entry name" value="proto_IX_ox"/>
    <property type="match status" value="1"/>
</dbReference>
<protein>
    <recommendedName>
        <fullName evidence="4 11">Protoporphyrinogen oxidase</fullName>
        <ecNumber evidence="4 11">1.3.3.4</ecNumber>
    </recommendedName>
</protein>
<dbReference type="OrthoDB" id="438553at2759"/>
<evidence type="ECO:0000256" key="11">
    <source>
        <dbReference type="RuleBase" id="RU367069"/>
    </source>
</evidence>
<evidence type="ECO:0000256" key="8">
    <source>
        <dbReference type="ARBA" id="ARBA00023133"/>
    </source>
</evidence>
<dbReference type="InterPro" id="IPR036188">
    <property type="entry name" value="FAD/NAD-bd_sf"/>
</dbReference>
<evidence type="ECO:0000256" key="7">
    <source>
        <dbReference type="ARBA" id="ARBA00023002"/>
    </source>
</evidence>
<dbReference type="Pfam" id="PF01593">
    <property type="entry name" value="Amino_oxidase"/>
    <property type="match status" value="1"/>
</dbReference>
<comment type="function">
    <text evidence="1 11">Catalyzes the 6-electron oxidation of protoporphyrinogen-IX to form protoporphyrin-IX.</text>
</comment>
<dbReference type="Proteomes" id="UP000223968">
    <property type="component" value="Unassembled WGS sequence"/>
</dbReference>
<comment type="pathway">
    <text evidence="2 11">Porphyrin-containing compound metabolism; protoporphyrin-IX biosynthesis; protoporphyrin-IX from protoporphyrinogen-IX: step 1/1.</text>
</comment>
<keyword evidence="8 11" id="KW-0350">Heme biosynthesis</keyword>
<evidence type="ECO:0000256" key="2">
    <source>
        <dbReference type="ARBA" id="ARBA00005073"/>
    </source>
</evidence>
<dbReference type="UniPathway" id="UPA00251">
    <property type="reaction ID" value="UER00324"/>
</dbReference>
<proteinExistence type="inferred from homology"/>
<evidence type="ECO:0000256" key="12">
    <source>
        <dbReference type="SAM" id="MobiDB-lite"/>
    </source>
</evidence>
<sequence length="642" mass="70171">MRMREVDIESELVESRVHLRSGVTSPPLLQHSHQPRVPHQLTPDQDAPIAMRPGRLYCRNAGKLWAHSRPKTQPLALSKLSSPTLPRCIRRFSSSPISQQKNIAVIGAGITGLSTAYRLSQDQDANVTLYEKSSNFGGWLQSEVINVDGGDVVFEYGPRTLRAGLPASLSTLELLSDLGLEDAILAIRRDSPAACNRYIYYPDHLVRLPGPYPGRSRLVSIFKNFLQLRSEPIIREAAMEWFSGGQGAKRDPSIKDESVASLCSRVFGPNAANVIASAVFHGIYAGDVNQLSARAIAPVLWELDVSDQGVLMGMWQHRGGHRSYDIEQAHKIFGSRKGKPGISKETFRVGMGASVLTLRGGLGQLAATLESNLRNAPNVKLKTNSDIKYISQEEKHLPMTLALADGTTNTHDYIISTTSPAALGQQLVESGKDLPSNFTKSLTKAHHAVSVMVVNLYYTNPSLLSHQGFGYLIPAVIPYEQNPERALGVLFASESSVGQDTAPGTKLTVMLGGHWWDDWQESDLPDEESAIAMAKTVIGRHLHVADEPVVARARLQRKAIPQPTIGYVDRMEELHAGLGEQFGGRVKVAGAWYTGVGVNDCIRAGRILAAKTLSGEEGVTGLEMYLPENFKRVKTLKEGEAR</sequence>
<evidence type="ECO:0000313" key="15">
    <source>
        <dbReference type="Proteomes" id="UP000223968"/>
    </source>
</evidence>
<evidence type="ECO:0000313" key="14">
    <source>
        <dbReference type="EMBL" id="PGH06922.1"/>
    </source>
</evidence>
<dbReference type="PANTHER" id="PTHR42923">
    <property type="entry name" value="PROTOPORPHYRINOGEN OXIDASE"/>
    <property type="match status" value="1"/>
</dbReference>
<evidence type="ECO:0000256" key="1">
    <source>
        <dbReference type="ARBA" id="ARBA00002600"/>
    </source>
</evidence>
<comment type="catalytic activity">
    <reaction evidence="10 11">
        <text>protoporphyrinogen IX + 3 O2 = protoporphyrin IX + 3 H2O2</text>
        <dbReference type="Rhea" id="RHEA:25576"/>
        <dbReference type="ChEBI" id="CHEBI:15379"/>
        <dbReference type="ChEBI" id="CHEBI:16240"/>
        <dbReference type="ChEBI" id="CHEBI:57306"/>
        <dbReference type="ChEBI" id="CHEBI:57307"/>
        <dbReference type="EC" id="1.3.3.4"/>
    </reaction>
</comment>
<dbReference type="InterPro" id="IPR050464">
    <property type="entry name" value="Zeta_carotene_desat/Oxidored"/>
</dbReference>
<evidence type="ECO:0000259" key="13">
    <source>
        <dbReference type="Pfam" id="PF01593"/>
    </source>
</evidence>
<dbReference type="GO" id="GO:0006782">
    <property type="term" value="P:protoporphyrinogen IX biosynthetic process"/>
    <property type="evidence" value="ECO:0007669"/>
    <property type="project" value="UniProtKB-UniRule"/>
</dbReference>
<evidence type="ECO:0000256" key="10">
    <source>
        <dbReference type="ARBA" id="ARBA00047554"/>
    </source>
</evidence>
<name>A0A2B7XDW1_9EURO</name>
<dbReference type="Gene3D" id="3.50.50.60">
    <property type="entry name" value="FAD/NAD(P)-binding domain"/>
    <property type="match status" value="1"/>
</dbReference>
<comment type="similarity">
    <text evidence="3 11">Belongs to the protoporphyrinogen/coproporphyrinogen oxidase family. Protoporphyrinogen oxidase subfamily.</text>
</comment>
<gene>
    <name evidence="14" type="ORF">AJ79_06395</name>
</gene>
<dbReference type="SUPFAM" id="SSF54373">
    <property type="entry name" value="FAD-linked reductases, C-terminal domain"/>
    <property type="match status" value="1"/>
</dbReference>
<dbReference type="PANTHER" id="PTHR42923:SF3">
    <property type="entry name" value="PROTOPORPHYRINOGEN OXIDASE"/>
    <property type="match status" value="1"/>
</dbReference>
<dbReference type="InterPro" id="IPR004572">
    <property type="entry name" value="Protoporphyrinogen_oxidase"/>
</dbReference>
<dbReference type="STRING" id="1447875.A0A2B7XDW1"/>
<dbReference type="EMBL" id="PDNB01000113">
    <property type="protein sequence ID" value="PGH06922.1"/>
    <property type="molecule type" value="Genomic_DNA"/>
</dbReference>
<dbReference type="EC" id="1.3.3.4" evidence="4 11"/>
<comment type="caution">
    <text evidence="14">The sequence shown here is derived from an EMBL/GenBank/DDBJ whole genome shotgun (WGS) entry which is preliminary data.</text>
</comment>
<dbReference type="AlphaFoldDB" id="A0A2B7XDW1"/>
<keyword evidence="15" id="KW-1185">Reference proteome</keyword>
<accession>A0A2B7XDW1</accession>
<feature type="region of interest" description="Disordered" evidence="12">
    <location>
        <begin position="24"/>
        <end position="45"/>
    </location>
</feature>
<dbReference type="GO" id="GO:0005743">
    <property type="term" value="C:mitochondrial inner membrane"/>
    <property type="evidence" value="ECO:0007669"/>
    <property type="project" value="UniProtKB-SubCell"/>
</dbReference>
<keyword evidence="5 11" id="KW-0285">Flavoprotein</keyword>
<comment type="subcellular location">
    <subcellularLocation>
        <location evidence="11">Mitochondrion inner membrane</location>
    </subcellularLocation>
</comment>
<keyword evidence="9 11" id="KW-0627">Porphyrin biosynthesis</keyword>
<organism evidence="14 15">
    <name type="scientific">Helicocarpus griseus UAMH5409</name>
    <dbReference type="NCBI Taxonomy" id="1447875"/>
    <lineage>
        <taxon>Eukaryota</taxon>
        <taxon>Fungi</taxon>
        <taxon>Dikarya</taxon>
        <taxon>Ascomycota</taxon>
        <taxon>Pezizomycotina</taxon>
        <taxon>Eurotiomycetes</taxon>
        <taxon>Eurotiomycetidae</taxon>
        <taxon>Onygenales</taxon>
        <taxon>Ajellomycetaceae</taxon>
        <taxon>Helicocarpus</taxon>
    </lineage>
</organism>
<keyword evidence="6 11" id="KW-0274">FAD</keyword>
<reference evidence="14 15" key="1">
    <citation type="submission" date="2017-10" db="EMBL/GenBank/DDBJ databases">
        <title>Comparative genomics in systemic dimorphic fungi from Ajellomycetaceae.</title>
        <authorList>
            <person name="Munoz J.F."/>
            <person name="Mcewen J.G."/>
            <person name="Clay O.K."/>
            <person name="Cuomo C.A."/>
        </authorList>
    </citation>
    <scope>NUCLEOTIDE SEQUENCE [LARGE SCALE GENOMIC DNA]</scope>
    <source>
        <strain evidence="14 15">UAMH5409</strain>
    </source>
</reference>
<dbReference type="GO" id="GO:0004729">
    <property type="term" value="F:oxygen-dependent protoporphyrinogen oxidase activity"/>
    <property type="evidence" value="ECO:0007669"/>
    <property type="project" value="UniProtKB-UniRule"/>
</dbReference>
<evidence type="ECO:0000256" key="9">
    <source>
        <dbReference type="ARBA" id="ARBA00023244"/>
    </source>
</evidence>
<evidence type="ECO:0000256" key="5">
    <source>
        <dbReference type="ARBA" id="ARBA00022630"/>
    </source>
</evidence>
<feature type="domain" description="Amine oxidase" evidence="13">
    <location>
        <begin position="110"/>
        <end position="610"/>
    </location>
</feature>